<keyword evidence="4" id="KW-1185">Reference proteome</keyword>
<evidence type="ECO:0000256" key="2">
    <source>
        <dbReference type="SAM" id="MobiDB-lite"/>
    </source>
</evidence>
<feature type="compositionally biased region" description="Acidic residues" evidence="2">
    <location>
        <begin position="181"/>
        <end position="190"/>
    </location>
</feature>
<feature type="region of interest" description="Disordered" evidence="2">
    <location>
        <begin position="134"/>
        <end position="190"/>
    </location>
</feature>
<dbReference type="EMBL" id="CDMY01000402">
    <property type="protein sequence ID" value="CEM10143.1"/>
    <property type="molecule type" value="Genomic_DNA"/>
</dbReference>
<dbReference type="Proteomes" id="UP000041254">
    <property type="component" value="Unassembled WGS sequence"/>
</dbReference>
<sequence length="325" mass="36574">MVHRCRSGDQHPVPAPAPAIRTDEQDEDREFLGTFPVMPSHPGPSHDDSTPLAAMAPASASDALPLPPSLPSPTHHPAAAEAVYTHPPQTQLMQQMAGLTDEGWQMLRHMPLPRQTAPLHRRRTHHRHCLLGRRTMVPPLPHPPSHPVMTGSSTTDGGTSSRERGPSGQHEGAGEWQRPDEGDDEEDDWAGYDWGAYQARQRQHLRVANTRLRKELRRARGKTAVCESRVEGLRRLLVAYEHEHEDQEADSQLCATLLTELNKVKDQLARLQDESALHQELEAARSELTTARREHQKELMEVKYELWGLEEAHRDLNAAMEQATR</sequence>
<feature type="compositionally biased region" description="Low complexity" evidence="2">
    <location>
        <begin position="150"/>
        <end position="160"/>
    </location>
</feature>
<proteinExistence type="predicted"/>
<feature type="coiled-coil region" evidence="1">
    <location>
        <begin position="202"/>
        <end position="301"/>
    </location>
</feature>
<dbReference type="InParanoid" id="A0A0G4FB36"/>
<keyword evidence="1" id="KW-0175">Coiled coil</keyword>
<organism evidence="3 4">
    <name type="scientific">Vitrella brassicaformis (strain CCMP3155)</name>
    <dbReference type="NCBI Taxonomy" id="1169540"/>
    <lineage>
        <taxon>Eukaryota</taxon>
        <taxon>Sar</taxon>
        <taxon>Alveolata</taxon>
        <taxon>Colpodellida</taxon>
        <taxon>Vitrellaceae</taxon>
        <taxon>Vitrella</taxon>
    </lineage>
</organism>
<evidence type="ECO:0000313" key="4">
    <source>
        <dbReference type="Proteomes" id="UP000041254"/>
    </source>
</evidence>
<evidence type="ECO:0000313" key="3">
    <source>
        <dbReference type="EMBL" id="CEM10143.1"/>
    </source>
</evidence>
<accession>A0A0G4FB36</accession>
<protein>
    <submittedName>
        <fullName evidence="3">Uncharacterized protein</fullName>
    </submittedName>
</protein>
<evidence type="ECO:0000256" key="1">
    <source>
        <dbReference type="SAM" id="Coils"/>
    </source>
</evidence>
<name>A0A0G4FB36_VITBC</name>
<dbReference type="AlphaFoldDB" id="A0A0G4FB36"/>
<gene>
    <name evidence="3" type="ORF">Vbra_14871</name>
</gene>
<feature type="non-terminal residue" evidence="3">
    <location>
        <position position="325"/>
    </location>
</feature>
<feature type="region of interest" description="Disordered" evidence="2">
    <location>
        <begin position="1"/>
        <end position="53"/>
    </location>
</feature>
<dbReference type="VEuPathDB" id="CryptoDB:Vbra_14871"/>
<reference evidence="3 4" key="1">
    <citation type="submission" date="2014-11" db="EMBL/GenBank/DDBJ databases">
        <authorList>
            <person name="Zhu J."/>
            <person name="Qi W."/>
            <person name="Song R."/>
        </authorList>
    </citation>
    <scope>NUCLEOTIDE SEQUENCE [LARGE SCALE GENOMIC DNA]</scope>
</reference>